<organism evidence="10 11">
    <name type="scientific">Poseidonibacter parvus</name>
    <dbReference type="NCBI Taxonomy" id="1850254"/>
    <lineage>
        <taxon>Bacteria</taxon>
        <taxon>Pseudomonadati</taxon>
        <taxon>Campylobacterota</taxon>
        <taxon>Epsilonproteobacteria</taxon>
        <taxon>Campylobacterales</taxon>
        <taxon>Arcobacteraceae</taxon>
        <taxon>Poseidonibacter</taxon>
    </lineage>
</organism>
<dbReference type="GO" id="GO:0000976">
    <property type="term" value="F:transcription cis-regulatory region binding"/>
    <property type="evidence" value="ECO:0007669"/>
    <property type="project" value="TreeGrafter"/>
</dbReference>
<dbReference type="GO" id="GO:0006355">
    <property type="term" value="P:regulation of DNA-templated transcription"/>
    <property type="evidence" value="ECO:0007669"/>
    <property type="project" value="InterPro"/>
</dbReference>
<dbReference type="Pfam" id="PF00486">
    <property type="entry name" value="Trans_reg_C"/>
    <property type="match status" value="1"/>
</dbReference>
<feature type="domain" description="OmpR/PhoB-type" evidence="9">
    <location>
        <begin position="133"/>
        <end position="226"/>
    </location>
</feature>
<evidence type="ECO:0000256" key="2">
    <source>
        <dbReference type="ARBA" id="ARBA00023012"/>
    </source>
</evidence>
<dbReference type="GO" id="GO:0000156">
    <property type="term" value="F:phosphorelay response regulator activity"/>
    <property type="evidence" value="ECO:0007669"/>
    <property type="project" value="TreeGrafter"/>
</dbReference>
<feature type="domain" description="Response regulatory" evidence="8">
    <location>
        <begin position="11"/>
        <end position="125"/>
    </location>
</feature>
<evidence type="ECO:0008006" key="12">
    <source>
        <dbReference type="Google" id="ProtNLM"/>
    </source>
</evidence>
<evidence type="ECO:0000313" key="11">
    <source>
        <dbReference type="Proteomes" id="UP000186074"/>
    </source>
</evidence>
<feature type="modified residue" description="4-aspartylphosphate" evidence="6">
    <location>
        <position position="60"/>
    </location>
</feature>
<accession>A0A1P8KQ99</accession>
<dbReference type="AlphaFoldDB" id="A0A1P8KQ99"/>
<dbReference type="SMART" id="SM00862">
    <property type="entry name" value="Trans_reg_C"/>
    <property type="match status" value="1"/>
</dbReference>
<evidence type="ECO:0000256" key="5">
    <source>
        <dbReference type="ARBA" id="ARBA00023163"/>
    </source>
</evidence>
<evidence type="ECO:0000259" key="8">
    <source>
        <dbReference type="PROSITE" id="PS50110"/>
    </source>
</evidence>
<dbReference type="RefSeq" id="WP_076088728.1">
    <property type="nucleotide sequence ID" value="NZ_CP019070.1"/>
</dbReference>
<evidence type="ECO:0000256" key="3">
    <source>
        <dbReference type="ARBA" id="ARBA00023015"/>
    </source>
</evidence>
<dbReference type="InterPro" id="IPR011006">
    <property type="entry name" value="CheY-like_superfamily"/>
</dbReference>
<evidence type="ECO:0000256" key="4">
    <source>
        <dbReference type="ARBA" id="ARBA00023125"/>
    </source>
</evidence>
<dbReference type="InterPro" id="IPR001789">
    <property type="entry name" value="Sig_transdc_resp-reg_receiver"/>
</dbReference>
<proteinExistence type="predicted"/>
<sequence length="226" mass="26198">MQIVQRLKTKTILLVEDENIIRENISSMLKFFFKEVYTAIDGFDGLDKYEANLPDIVMTDLKMPNMGGFDLLEEIKKLSSNSYTIIVSAHTDTDLLIKAIHEGVDRYIIKPVTEDELFKAFEAFLIKMDNELPSIIEVNKNTKIDFDKCQLMLNDEVIHLNKKEIRLLKLLCKDFNKIVNYDEIEYQVWGNKSMSLSAIRSVVRDLRKKLGSEYIVNVSGLGYKMR</sequence>
<dbReference type="EMBL" id="CP019070">
    <property type="protein sequence ID" value="APW66689.1"/>
    <property type="molecule type" value="Genomic_DNA"/>
</dbReference>
<dbReference type="SUPFAM" id="SSF52172">
    <property type="entry name" value="CheY-like"/>
    <property type="match status" value="1"/>
</dbReference>
<keyword evidence="1 6" id="KW-0597">Phosphoprotein</keyword>
<evidence type="ECO:0000256" key="1">
    <source>
        <dbReference type="ARBA" id="ARBA00022553"/>
    </source>
</evidence>
<dbReference type="SUPFAM" id="SSF46894">
    <property type="entry name" value="C-terminal effector domain of the bipartite response regulators"/>
    <property type="match status" value="1"/>
</dbReference>
<dbReference type="InterPro" id="IPR036388">
    <property type="entry name" value="WH-like_DNA-bd_sf"/>
</dbReference>
<dbReference type="SMART" id="SM00448">
    <property type="entry name" value="REC"/>
    <property type="match status" value="1"/>
</dbReference>
<dbReference type="GO" id="GO:0005829">
    <property type="term" value="C:cytosol"/>
    <property type="evidence" value="ECO:0007669"/>
    <property type="project" value="TreeGrafter"/>
</dbReference>
<feature type="DNA-binding region" description="OmpR/PhoB-type" evidence="7">
    <location>
        <begin position="133"/>
        <end position="226"/>
    </location>
</feature>
<name>A0A1P8KQ99_9BACT</name>
<dbReference type="InterPro" id="IPR016032">
    <property type="entry name" value="Sig_transdc_resp-reg_C-effctor"/>
</dbReference>
<evidence type="ECO:0000256" key="7">
    <source>
        <dbReference type="PROSITE-ProRule" id="PRU01091"/>
    </source>
</evidence>
<dbReference type="InterPro" id="IPR039420">
    <property type="entry name" value="WalR-like"/>
</dbReference>
<dbReference type="KEGG" id="alp:LPB137_12875"/>
<dbReference type="Proteomes" id="UP000186074">
    <property type="component" value="Chromosome"/>
</dbReference>
<evidence type="ECO:0000256" key="6">
    <source>
        <dbReference type="PROSITE-ProRule" id="PRU00169"/>
    </source>
</evidence>
<keyword evidence="11" id="KW-1185">Reference proteome</keyword>
<dbReference type="STRING" id="1850254.LPB137_12875"/>
<keyword evidence="4 7" id="KW-0238">DNA-binding</keyword>
<dbReference type="InterPro" id="IPR001867">
    <property type="entry name" value="OmpR/PhoB-type_DNA-bd"/>
</dbReference>
<dbReference type="PANTHER" id="PTHR48111:SF1">
    <property type="entry name" value="TWO-COMPONENT RESPONSE REGULATOR ORR33"/>
    <property type="match status" value="1"/>
</dbReference>
<dbReference type="CDD" id="cd17536">
    <property type="entry name" value="REC_YesN-like"/>
    <property type="match status" value="1"/>
</dbReference>
<protein>
    <recommendedName>
        <fullName evidence="12">DNA-binding response regulator</fullName>
    </recommendedName>
</protein>
<reference evidence="10 11" key="1">
    <citation type="submission" date="2017-01" db="EMBL/GenBank/DDBJ databases">
        <title>Genome sequencing of Arcobacter sp. LPB0137.</title>
        <authorList>
            <person name="Lee G.-W."/>
            <person name="Yi H."/>
        </authorList>
    </citation>
    <scope>NUCLEOTIDE SEQUENCE [LARGE SCALE GENOMIC DNA]</scope>
    <source>
        <strain evidence="10 11">LPB0137</strain>
    </source>
</reference>
<dbReference type="Pfam" id="PF00072">
    <property type="entry name" value="Response_reg"/>
    <property type="match status" value="1"/>
</dbReference>
<dbReference type="Gene3D" id="3.40.50.2300">
    <property type="match status" value="1"/>
</dbReference>
<evidence type="ECO:0000259" key="9">
    <source>
        <dbReference type="PROSITE" id="PS51755"/>
    </source>
</evidence>
<evidence type="ECO:0000313" key="10">
    <source>
        <dbReference type="EMBL" id="APW66689.1"/>
    </source>
</evidence>
<dbReference type="CDD" id="cd00383">
    <property type="entry name" value="trans_reg_C"/>
    <property type="match status" value="1"/>
</dbReference>
<dbReference type="PANTHER" id="PTHR48111">
    <property type="entry name" value="REGULATOR OF RPOS"/>
    <property type="match status" value="1"/>
</dbReference>
<keyword evidence="5" id="KW-0804">Transcription</keyword>
<dbReference type="GO" id="GO:0032993">
    <property type="term" value="C:protein-DNA complex"/>
    <property type="evidence" value="ECO:0007669"/>
    <property type="project" value="TreeGrafter"/>
</dbReference>
<gene>
    <name evidence="10" type="ORF">LPB137_12875</name>
</gene>
<dbReference type="Gene3D" id="1.10.10.10">
    <property type="entry name" value="Winged helix-like DNA-binding domain superfamily/Winged helix DNA-binding domain"/>
    <property type="match status" value="1"/>
</dbReference>
<dbReference type="PROSITE" id="PS51755">
    <property type="entry name" value="OMPR_PHOB"/>
    <property type="match status" value="1"/>
</dbReference>
<dbReference type="PROSITE" id="PS50110">
    <property type="entry name" value="RESPONSE_REGULATORY"/>
    <property type="match status" value="1"/>
</dbReference>
<keyword evidence="3" id="KW-0805">Transcription regulation</keyword>
<keyword evidence="2" id="KW-0902">Two-component regulatory system</keyword>